<gene>
    <name evidence="2" type="ORF">GSLYS_00006276001</name>
</gene>
<dbReference type="EMBL" id="CAXITT010000109">
    <property type="protein sequence ID" value="CAL1532197.1"/>
    <property type="molecule type" value="Genomic_DNA"/>
</dbReference>
<protein>
    <submittedName>
        <fullName evidence="2">Uncharacterized protein</fullName>
    </submittedName>
</protein>
<keyword evidence="1" id="KW-0732">Signal</keyword>
<reference evidence="2 3" key="1">
    <citation type="submission" date="2024-04" db="EMBL/GenBank/DDBJ databases">
        <authorList>
            <consortium name="Genoscope - CEA"/>
            <person name="William W."/>
        </authorList>
    </citation>
    <scope>NUCLEOTIDE SEQUENCE [LARGE SCALE GENOMIC DNA]</scope>
</reference>
<dbReference type="Proteomes" id="UP001497497">
    <property type="component" value="Unassembled WGS sequence"/>
</dbReference>
<sequence length="270" mass="29706">MDTFHVLRAVLFGLFHLCLYESNVWSFLLDGPTAPCPRPATHCMLETFNVVVQDLGCLGCQTGCQPGYIMTANARYYVTTGSLVGHYDYKGILIDNSKNVSEPQWLCEPGTTCPWGHFLDKMGSIESCSYCGQGCQTCQSFSKCDGCILGFRLTKTTLANGNEESHCATSGIPCPNPPDHCQHDVYANAVVGCQGCIFCEDGYLPTVNRYYRRSPQNKTSDYVYKGLTISGTIDINEPRYVCVQGRTCPVGYHNVSRGNLMTCEADLQVG</sequence>
<name>A0AAV2HJ53_LYMST</name>
<feature type="signal peptide" evidence="1">
    <location>
        <begin position="1"/>
        <end position="26"/>
    </location>
</feature>
<evidence type="ECO:0000256" key="1">
    <source>
        <dbReference type="SAM" id="SignalP"/>
    </source>
</evidence>
<evidence type="ECO:0000313" key="3">
    <source>
        <dbReference type="Proteomes" id="UP001497497"/>
    </source>
</evidence>
<keyword evidence="3" id="KW-1185">Reference proteome</keyword>
<proteinExistence type="predicted"/>
<accession>A0AAV2HJ53</accession>
<dbReference type="AlphaFoldDB" id="A0AAV2HJ53"/>
<evidence type="ECO:0000313" key="2">
    <source>
        <dbReference type="EMBL" id="CAL1532197.1"/>
    </source>
</evidence>
<comment type="caution">
    <text evidence="2">The sequence shown here is derived from an EMBL/GenBank/DDBJ whole genome shotgun (WGS) entry which is preliminary data.</text>
</comment>
<organism evidence="2 3">
    <name type="scientific">Lymnaea stagnalis</name>
    <name type="common">Great pond snail</name>
    <name type="synonym">Helix stagnalis</name>
    <dbReference type="NCBI Taxonomy" id="6523"/>
    <lineage>
        <taxon>Eukaryota</taxon>
        <taxon>Metazoa</taxon>
        <taxon>Spiralia</taxon>
        <taxon>Lophotrochozoa</taxon>
        <taxon>Mollusca</taxon>
        <taxon>Gastropoda</taxon>
        <taxon>Heterobranchia</taxon>
        <taxon>Euthyneura</taxon>
        <taxon>Panpulmonata</taxon>
        <taxon>Hygrophila</taxon>
        <taxon>Lymnaeoidea</taxon>
        <taxon>Lymnaeidae</taxon>
        <taxon>Lymnaea</taxon>
    </lineage>
</organism>
<feature type="chain" id="PRO_5043595430" evidence="1">
    <location>
        <begin position="27"/>
        <end position="270"/>
    </location>
</feature>